<organism evidence="1 2">
    <name type="scientific">Coprinopsis cinerea (strain Okayama-7 / 130 / ATCC MYA-4618 / FGSC 9003)</name>
    <name type="common">Inky cap fungus</name>
    <name type="synonym">Hormographiella aspergillata</name>
    <dbReference type="NCBI Taxonomy" id="240176"/>
    <lineage>
        <taxon>Eukaryota</taxon>
        <taxon>Fungi</taxon>
        <taxon>Dikarya</taxon>
        <taxon>Basidiomycota</taxon>
        <taxon>Agaricomycotina</taxon>
        <taxon>Agaricomycetes</taxon>
        <taxon>Agaricomycetidae</taxon>
        <taxon>Agaricales</taxon>
        <taxon>Agaricineae</taxon>
        <taxon>Psathyrellaceae</taxon>
        <taxon>Coprinopsis</taxon>
    </lineage>
</organism>
<proteinExistence type="predicted"/>
<reference evidence="1 2" key="1">
    <citation type="journal article" date="2010" name="Proc. Natl. Acad. Sci. U.S.A.">
        <title>Insights into evolution of multicellular fungi from the assembled chromosomes of the mushroom Coprinopsis cinerea (Coprinus cinereus).</title>
        <authorList>
            <person name="Stajich J.E."/>
            <person name="Wilke S.K."/>
            <person name="Ahren D."/>
            <person name="Au C.H."/>
            <person name="Birren B.W."/>
            <person name="Borodovsky M."/>
            <person name="Burns C."/>
            <person name="Canback B."/>
            <person name="Casselton L.A."/>
            <person name="Cheng C.K."/>
            <person name="Deng J."/>
            <person name="Dietrich F.S."/>
            <person name="Fargo D.C."/>
            <person name="Farman M.L."/>
            <person name="Gathman A.C."/>
            <person name="Goldberg J."/>
            <person name="Guigo R."/>
            <person name="Hoegger P.J."/>
            <person name="Hooker J.B."/>
            <person name="Huggins A."/>
            <person name="James T.Y."/>
            <person name="Kamada T."/>
            <person name="Kilaru S."/>
            <person name="Kodira C."/>
            <person name="Kues U."/>
            <person name="Kupfer D."/>
            <person name="Kwan H.S."/>
            <person name="Lomsadze A."/>
            <person name="Li W."/>
            <person name="Lilly W.W."/>
            <person name="Ma L.J."/>
            <person name="Mackey A.J."/>
            <person name="Manning G."/>
            <person name="Martin F."/>
            <person name="Muraguchi H."/>
            <person name="Natvig D.O."/>
            <person name="Palmerini H."/>
            <person name="Ramesh M.A."/>
            <person name="Rehmeyer C.J."/>
            <person name="Roe B.A."/>
            <person name="Shenoy N."/>
            <person name="Stanke M."/>
            <person name="Ter-Hovhannisyan V."/>
            <person name="Tunlid A."/>
            <person name="Velagapudi R."/>
            <person name="Vision T.J."/>
            <person name="Zeng Q."/>
            <person name="Zolan M.E."/>
            <person name="Pukkila P.J."/>
        </authorList>
    </citation>
    <scope>NUCLEOTIDE SEQUENCE [LARGE SCALE GENOMIC DNA]</scope>
    <source>
        <strain evidence="2">Okayama-7 / 130 / ATCC MYA-4618 / FGSC 9003</strain>
    </source>
</reference>
<dbReference type="KEGG" id="cci:CC1G_15415"/>
<dbReference type="InParanoid" id="D6RQS9"/>
<dbReference type="VEuPathDB" id="FungiDB:CC1G_15415"/>
<dbReference type="Proteomes" id="UP000001861">
    <property type="component" value="Unassembled WGS sequence"/>
</dbReference>
<comment type="caution">
    <text evidence="1">The sequence shown here is derived from an EMBL/GenBank/DDBJ whole genome shotgun (WGS) entry which is preliminary data.</text>
</comment>
<accession>D6RQS9</accession>
<dbReference type="RefSeq" id="XP_002910137.1">
    <property type="nucleotide sequence ID" value="XM_002910091.1"/>
</dbReference>
<dbReference type="AlphaFoldDB" id="D6RQS9"/>
<evidence type="ECO:0000313" key="2">
    <source>
        <dbReference type="Proteomes" id="UP000001861"/>
    </source>
</evidence>
<gene>
    <name evidence="1" type="ORF">CC1G_15415</name>
</gene>
<evidence type="ECO:0000313" key="1">
    <source>
        <dbReference type="EMBL" id="EFI26643.1"/>
    </source>
</evidence>
<sequence length="78" mass="8499">MQRPAAYDEGDDVVVTKDVVTPMGKVSAGAQGSILEPGDWSEKDKCYKYRLKIKSSRAAIGGHFPGVPEDAIELLFEE</sequence>
<name>D6RQS9_COPC7</name>
<dbReference type="GeneID" id="9379255"/>
<dbReference type="EMBL" id="AACS02000012">
    <property type="protein sequence ID" value="EFI26643.1"/>
    <property type="molecule type" value="Genomic_DNA"/>
</dbReference>
<protein>
    <submittedName>
        <fullName evidence="1">Uncharacterized protein</fullName>
    </submittedName>
</protein>
<keyword evidence="2" id="KW-1185">Reference proteome</keyword>
<dbReference type="HOGENOM" id="CLU_2621942_0_0_1"/>